<accession>A0A1W1IER6</accession>
<evidence type="ECO:0000256" key="2">
    <source>
        <dbReference type="ARBA" id="ARBA00022448"/>
    </source>
</evidence>
<dbReference type="PANTHER" id="PTHR43744:SF12">
    <property type="entry name" value="ABC TRANSPORTER PERMEASE PROTEIN MG189-RELATED"/>
    <property type="match status" value="1"/>
</dbReference>
<protein>
    <recommendedName>
        <fullName evidence="8">ABC transmembrane type-1 domain-containing protein</fullName>
    </recommendedName>
</protein>
<keyword evidence="3" id="KW-1003">Cell membrane</keyword>
<feature type="transmembrane region" description="Helical" evidence="7">
    <location>
        <begin position="181"/>
        <end position="206"/>
    </location>
</feature>
<feature type="transmembrane region" description="Helical" evidence="7">
    <location>
        <begin position="106"/>
        <end position="125"/>
    </location>
</feature>
<evidence type="ECO:0000313" key="9">
    <source>
        <dbReference type="EMBL" id="SLM51512.1"/>
    </source>
</evidence>
<feature type="domain" description="ABC transmembrane type-1" evidence="8">
    <location>
        <begin position="69"/>
        <end position="261"/>
    </location>
</feature>
<keyword evidence="6 7" id="KW-0472">Membrane</keyword>
<dbReference type="Gene3D" id="1.10.3720.10">
    <property type="entry name" value="MetI-like"/>
    <property type="match status" value="1"/>
</dbReference>
<keyword evidence="10" id="KW-1185">Reference proteome</keyword>
<feature type="transmembrane region" description="Helical" evidence="7">
    <location>
        <begin position="240"/>
        <end position="261"/>
    </location>
</feature>
<dbReference type="Pfam" id="PF00528">
    <property type="entry name" value="BPD_transp_1"/>
    <property type="match status" value="1"/>
</dbReference>
<evidence type="ECO:0000313" key="10">
    <source>
        <dbReference type="Proteomes" id="UP000195985"/>
    </source>
</evidence>
<keyword evidence="2 7" id="KW-0813">Transport</keyword>
<name>A0A1W1IER6_9LACT</name>
<evidence type="ECO:0000256" key="7">
    <source>
        <dbReference type="RuleBase" id="RU363032"/>
    </source>
</evidence>
<dbReference type="RefSeq" id="WP_086942311.1">
    <property type="nucleotide sequence ID" value="NZ_FONM01000001.1"/>
</dbReference>
<proteinExistence type="inferred from homology"/>
<dbReference type="GO" id="GO:0005886">
    <property type="term" value="C:plasma membrane"/>
    <property type="evidence" value="ECO:0007669"/>
    <property type="project" value="UniProtKB-SubCell"/>
</dbReference>
<feature type="transmembrane region" description="Helical" evidence="7">
    <location>
        <begin position="137"/>
        <end position="160"/>
    </location>
</feature>
<dbReference type="InterPro" id="IPR035906">
    <property type="entry name" value="MetI-like_sf"/>
</dbReference>
<evidence type="ECO:0000256" key="3">
    <source>
        <dbReference type="ARBA" id="ARBA00022475"/>
    </source>
</evidence>
<organism evidence="9 10">
    <name type="scientific">Trichococcus pasteurii</name>
    <dbReference type="NCBI Taxonomy" id="43064"/>
    <lineage>
        <taxon>Bacteria</taxon>
        <taxon>Bacillati</taxon>
        <taxon>Bacillota</taxon>
        <taxon>Bacilli</taxon>
        <taxon>Lactobacillales</taxon>
        <taxon>Carnobacteriaceae</taxon>
        <taxon>Trichococcus</taxon>
    </lineage>
</organism>
<dbReference type="PROSITE" id="PS50928">
    <property type="entry name" value="ABC_TM1"/>
    <property type="match status" value="1"/>
</dbReference>
<feature type="transmembrane region" description="Helical" evidence="7">
    <location>
        <begin position="12"/>
        <end position="33"/>
    </location>
</feature>
<sequence length="275" mass="31100">MSNSKTNWMTTTLLMIGSLFVLFPLYLTITIAFKTPLELAQNSILALPESWSLQNFVTAIEMTNFFRALANSLLITIPTVILTILFHSIISYVITRNLQKKMYKFIYFYIISAMFVPFSIIMLPIVKQTSSWNMDNLGGLVVLYLVLNLAFNLFIYTGYIKSIPVELEEAAIIDGATTWQVFWKVIFPLLKPINATVAITTTLGVWNDFMLPLVVLSGKNEAATLPLTQYIFQSEFSTDYTLSFASYLLSMLPMLILYFVAQKRIIAGVTRGAVK</sequence>
<keyword evidence="4 7" id="KW-0812">Transmembrane</keyword>
<dbReference type="GO" id="GO:0055085">
    <property type="term" value="P:transmembrane transport"/>
    <property type="evidence" value="ECO:0007669"/>
    <property type="project" value="InterPro"/>
</dbReference>
<gene>
    <name evidence="9" type="ORF">TPAS_1188</name>
</gene>
<feature type="transmembrane region" description="Helical" evidence="7">
    <location>
        <begin position="72"/>
        <end position="94"/>
    </location>
</feature>
<reference evidence="10" key="1">
    <citation type="submission" date="2016-04" db="EMBL/GenBank/DDBJ databases">
        <authorList>
            <person name="Strepis N."/>
        </authorList>
    </citation>
    <scope>NUCLEOTIDE SEQUENCE [LARGE SCALE GENOMIC DNA]</scope>
</reference>
<comment type="subcellular location">
    <subcellularLocation>
        <location evidence="1 7">Cell membrane</location>
        <topology evidence="1 7">Multi-pass membrane protein</topology>
    </subcellularLocation>
</comment>
<dbReference type="OrthoDB" id="9794684at2"/>
<dbReference type="PANTHER" id="PTHR43744">
    <property type="entry name" value="ABC TRANSPORTER PERMEASE PROTEIN MG189-RELATED-RELATED"/>
    <property type="match status" value="1"/>
</dbReference>
<dbReference type="SUPFAM" id="SSF161098">
    <property type="entry name" value="MetI-like"/>
    <property type="match status" value="1"/>
</dbReference>
<dbReference type="AlphaFoldDB" id="A0A1W1IER6"/>
<evidence type="ECO:0000256" key="6">
    <source>
        <dbReference type="ARBA" id="ARBA00023136"/>
    </source>
</evidence>
<dbReference type="Proteomes" id="UP000195985">
    <property type="component" value="Unassembled WGS sequence"/>
</dbReference>
<evidence type="ECO:0000259" key="8">
    <source>
        <dbReference type="PROSITE" id="PS50928"/>
    </source>
</evidence>
<comment type="similarity">
    <text evidence="7">Belongs to the binding-protein-dependent transport system permease family.</text>
</comment>
<dbReference type="STRING" id="43064.SAMN04488086_101380"/>
<evidence type="ECO:0000256" key="5">
    <source>
        <dbReference type="ARBA" id="ARBA00022989"/>
    </source>
</evidence>
<evidence type="ECO:0000256" key="4">
    <source>
        <dbReference type="ARBA" id="ARBA00022692"/>
    </source>
</evidence>
<dbReference type="InterPro" id="IPR000515">
    <property type="entry name" value="MetI-like"/>
</dbReference>
<evidence type="ECO:0000256" key="1">
    <source>
        <dbReference type="ARBA" id="ARBA00004651"/>
    </source>
</evidence>
<keyword evidence="5 7" id="KW-1133">Transmembrane helix</keyword>
<dbReference type="CDD" id="cd06261">
    <property type="entry name" value="TM_PBP2"/>
    <property type="match status" value="1"/>
</dbReference>
<dbReference type="EMBL" id="FWEY01000002">
    <property type="protein sequence ID" value="SLM51512.1"/>
    <property type="molecule type" value="Genomic_DNA"/>
</dbReference>